<dbReference type="GO" id="GO:0008168">
    <property type="term" value="F:methyltransferase activity"/>
    <property type="evidence" value="ECO:0007669"/>
    <property type="project" value="UniProtKB-KW"/>
</dbReference>
<dbReference type="Proteomes" id="UP000195981">
    <property type="component" value="Unassembled WGS sequence"/>
</dbReference>
<sequence>MQAACDLLRCPLCAGPLDAAGSALRCPERHTFDISRHGYVSLLGGSKAVSGDDADMARARERFLGSGAYEALRERIVALAVEGIGDDAHAPVVLDIGAGTGHYLAGVLDALPRARGIALDTSVRSLRAAARGHERAVAATWDAFRPFPLADASVDVLLDVFSPRNPAEFRRVLRRDGRLIVARPTQRHLAELRAEVPAMVAIDPAKEQRLAAALEPHVREMRTELVETAIDLDAEQTRDLVGMTPSARHLDPAALAADGAGLTVTLSVLVSAYAPRSRA</sequence>
<keyword evidence="1" id="KW-0479">Metal-binding</keyword>
<dbReference type="EMBL" id="FWFG01000108">
    <property type="protein sequence ID" value="SLM95254.1"/>
    <property type="molecule type" value="Genomic_DNA"/>
</dbReference>
<feature type="binding site" evidence="1">
    <location>
        <position position="30"/>
    </location>
    <ligand>
        <name>Zn(2+)</name>
        <dbReference type="ChEBI" id="CHEBI:29105"/>
    </ligand>
</feature>
<keyword evidence="5" id="KW-0489">Methyltransferase</keyword>
<feature type="binding site" evidence="1">
    <location>
        <position position="13"/>
    </location>
    <ligand>
        <name>Zn(2+)</name>
        <dbReference type="ChEBI" id="CHEBI:29105"/>
    </ligand>
</feature>
<dbReference type="Pfam" id="PF13649">
    <property type="entry name" value="Methyltransf_25"/>
    <property type="match status" value="1"/>
</dbReference>
<reference evidence="5 6" key="1">
    <citation type="submission" date="2017-02" db="EMBL/GenBank/DDBJ databases">
        <authorList>
            <person name="Peterson S.W."/>
        </authorList>
    </citation>
    <scope>NUCLEOTIDE SEQUENCE [LARGE SCALE GENOMIC DNA]</scope>
    <source>
        <strain evidence="5 6">CIP104813</strain>
    </source>
</reference>
<dbReference type="Pfam" id="PF21302">
    <property type="entry name" value="Zn_ribbon_RlmA"/>
    <property type="match status" value="1"/>
</dbReference>
<feature type="binding site" evidence="2">
    <location>
        <position position="69"/>
    </location>
    <ligand>
        <name>S-adenosyl-L-methionine</name>
        <dbReference type="ChEBI" id="CHEBI:59789"/>
    </ligand>
</feature>
<evidence type="ECO:0000259" key="4">
    <source>
        <dbReference type="Pfam" id="PF21302"/>
    </source>
</evidence>
<protein>
    <submittedName>
        <fullName evidence="5">Ribosomal RNA large subunit methyltransferase A ## LSU rRNA m1G745</fullName>
        <ecNumber evidence="5">2.1.1.-</ecNumber>
    </submittedName>
</protein>
<dbReference type="InterPro" id="IPR029063">
    <property type="entry name" value="SAM-dependent_MTases_sf"/>
</dbReference>
<evidence type="ECO:0000313" key="5">
    <source>
        <dbReference type="EMBL" id="SLM95254.1"/>
    </source>
</evidence>
<dbReference type="InterPro" id="IPR041698">
    <property type="entry name" value="Methyltransf_25"/>
</dbReference>
<name>A0A1X6X7F1_9MICO</name>
<feature type="domain" description="23S rRNA (guanine(745)-N(1))-methyltransferase N-terminal" evidence="4">
    <location>
        <begin position="9"/>
        <end position="43"/>
    </location>
</feature>
<dbReference type="CDD" id="cd02440">
    <property type="entry name" value="AdoMet_MTases"/>
    <property type="match status" value="1"/>
</dbReference>
<evidence type="ECO:0000313" key="6">
    <source>
        <dbReference type="Proteomes" id="UP000195981"/>
    </source>
</evidence>
<evidence type="ECO:0000259" key="3">
    <source>
        <dbReference type="Pfam" id="PF13649"/>
    </source>
</evidence>
<evidence type="ECO:0000256" key="2">
    <source>
        <dbReference type="PIRSR" id="PIRSR018249-2"/>
    </source>
</evidence>
<dbReference type="InterPro" id="IPR048647">
    <property type="entry name" value="RlmA_N"/>
</dbReference>
<keyword evidence="5" id="KW-0808">Transferase</keyword>
<dbReference type="GO" id="GO:0032259">
    <property type="term" value="P:methylation"/>
    <property type="evidence" value="ECO:0007669"/>
    <property type="project" value="UniProtKB-KW"/>
</dbReference>
<accession>A0A1X6X7F1</accession>
<keyword evidence="1" id="KW-0862">Zinc</keyword>
<dbReference type="EC" id="2.1.1.-" evidence="5"/>
<keyword evidence="6" id="KW-1185">Reference proteome</keyword>
<feature type="binding site" evidence="2">
    <location>
        <position position="188"/>
    </location>
    <ligand>
        <name>S-adenosyl-L-methionine</name>
        <dbReference type="ChEBI" id="CHEBI:59789"/>
    </ligand>
</feature>
<dbReference type="GO" id="GO:0046872">
    <property type="term" value="F:metal ion binding"/>
    <property type="evidence" value="ECO:0007669"/>
    <property type="project" value="UniProtKB-KW"/>
</dbReference>
<feature type="binding site" evidence="1">
    <location>
        <position position="26"/>
    </location>
    <ligand>
        <name>Zn(2+)</name>
        <dbReference type="ChEBI" id="CHEBI:29105"/>
    </ligand>
</feature>
<organism evidence="5 6">
    <name type="scientific">Brachybacterium nesterenkovii</name>
    <dbReference type="NCBI Taxonomy" id="47847"/>
    <lineage>
        <taxon>Bacteria</taxon>
        <taxon>Bacillati</taxon>
        <taxon>Actinomycetota</taxon>
        <taxon>Actinomycetes</taxon>
        <taxon>Micrococcales</taxon>
        <taxon>Dermabacteraceae</taxon>
        <taxon>Brachybacterium</taxon>
    </lineage>
</organism>
<evidence type="ECO:0000256" key="1">
    <source>
        <dbReference type="PIRSR" id="PIRSR018249-1"/>
    </source>
</evidence>
<dbReference type="PIRSF" id="PIRSF018249">
    <property type="entry name" value="MyrA_prd"/>
    <property type="match status" value="1"/>
</dbReference>
<dbReference type="Gene3D" id="3.40.50.150">
    <property type="entry name" value="Vaccinia Virus protein VP39"/>
    <property type="match status" value="1"/>
</dbReference>
<gene>
    <name evidence="5" type="ORF">FM110_12510</name>
</gene>
<feature type="binding site" evidence="2">
    <location>
        <begin position="100"/>
        <end position="101"/>
    </location>
    <ligand>
        <name>S-adenosyl-L-methionine</name>
        <dbReference type="ChEBI" id="CHEBI:59789"/>
    </ligand>
</feature>
<dbReference type="AlphaFoldDB" id="A0A1X6X7F1"/>
<dbReference type="SUPFAM" id="SSF53335">
    <property type="entry name" value="S-adenosyl-L-methionine-dependent methyltransferases"/>
    <property type="match status" value="1"/>
</dbReference>
<proteinExistence type="predicted"/>
<keyword evidence="2" id="KW-0949">S-adenosyl-L-methionine</keyword>
<feature type="binding site" evidence="1">
    <location>
        <position position="10"/>
    </location>
    <ligand>
        <name>Zn(2+)</name>
        <dbReference type="ChEBI" id="CHEBI:29105"/>
    </ligand>
</feature>
<dbReference type="InterPro" id="IPR016718">
    <property type="entry name" value="rRNA_m1G-MeTrfase_A_prd"/>
</dbReference>
<feature type="domain" description="Methyltransferase" evidence="3">
    <location>
        <begin position="93"/>
        <end position="176"/>
    </location>
</feature>